<evidence type="ECO:0000259" key="3">
    <source>
        <dbReference type="PROSITE" id="PS50851"/>
    </source>
</evidence>
<evidence type="ECO:0000313" key="5">
    <source>
        <dbReference type="Proteomes" id="UP000005496"/>
    </source>
</evidence>
<organism evidence="4 5">
    <name type="scientific">Desulfonatronospira thiodismutans ASO3-1</name>
    <dbReference type="NCBI Taxonomy" id="555779"/>
    <lineage>
        <taxon>Bacteria</taxon>
        <taxon>Pseudomonadati</taxon>
        <taxon>Thermodesulfobacteriota</taxon>
        <taxon>Desulfovibrionia</taxon>
        <taxon>Desulfovibrionales</taxon>
        <taxon>Desulfonatronovibrionaceae</taxon>
        <taxon>Desulfonatronospira</taxon>
    </lineage>
</organism>
<feature type="domain" description="CheW-like" evidence="3">
    <location>
        <begin position="14"/>
        <end position="162"/>
    </location>
</feature>
<reference evidence="4" key="1">
    <citation type="submission" date="2010-05" db="EMBL/GenBank/DDBJ databases">
        <title>The draft genome of Desulfonatronospira thiodismutans ASO3-1.</title>
        <authorList>
            <consortium name="US DOE Joint Genome Institute (JGI-PGF)"/>
            <person name="Lucas S."/>
            <person name="Copeland A."/>
            <person name="Lapidus A."/>
            <person name="Cheng J.-F."/>
            <person name="Bruce D."/>
            <person name="Goodwin L."/>
            <person name="Pitluck S."/>
            <person name="Chertkov O."/>
            <person name="Brettin T."/>
            <person name="Detter J.C."/>
            <person name="Han C."/>
            <person name="Land M.L."/>
            <person name="Hauser L."/>
            <person name="Kyrpides N."/>
            <person name="Mikhailova N."/>
            <person name="Muyzer G."/>
            <person name="Woyke T."/>
        </authorList>
    </citation>
    <scope>NUCLEOTIDE SEQUENCE [LARGE SCALE GENOMIC DNA]</scope>
    <source>
        <strain evidence="4">ASO3-1</strain>
    </source>
</reference>
<dbReference type="PROSITE" id="PS50110">
    <property type="entry name" value="RESPONSE_REGULATORY"/>
    <property type="match status" value="1"/>
</dbReference>
<dbReference type="SUPFAM" id="SSF50341">
    <property type="entry name" value="CheW-like"/>
    <property type="match status" value="1"/>
</dbReference>
<dbReference type="Pfam" id="PF01584">
    <property type="entry name" value="CheW"/>
    <property type="match status" value="1"/>
</dbReference>
<dbReference type="EMBL" id="ACJN02000001">
    <property type="protein sequence ID" value="EFI35968.1"/>
    <property type="molecule type" value="Genomic_DNA"/>
</dbReference>
<dbReference type="Pfam" id="PF00072">
    <property type="entry name" value="Response_reg"/>
    <property type="match status" value="1"/>
</dbReference>
<dbReference type="eggNOG" id="COG0784">
    <property type="taxonomic scope" value="Bacteria"/>
</dbReference>
<dbReference type="InterPro" id="IPR011006">
    <property type="entry name" value="CheY-like_superfamily"/>
</dbReference>
<feature type="domain" description="Response regulatory" evidence="2">
    <location>
        <begin position="181"/>
        <end position="310"/>
    </location>
</feature>
<dbReference type="SMART" id="SM00448">
    <property type="entry name" value="REC"/>
    <property type="match status" value="1"/>
</dbReference>
<dbReference type="GO" id="GO:0006935">
    <property type="term" value="P:chemotaxis"/>
    <property type="evidence" value="ECO:0007669"/>
    <property type="project" value="InterPro"/>
</dbReference>
<evidence type="ECO:0000259" key="2">
    <source>
        <dbReference type="PROSITE" id="PS50110"/>
    </source>
</evidence>
<dbReference type="SUPFAM" id="SSF52172">
    <property type="entry name" value="CheY-like"/>
    <property type="match status" value="1"/>
</dbReference>
<dbReference type="Gene3D" id="3.40.50.2300">
    <property type="match status" value="1"/>
</dbReference>
<dbReference type="PROSITE" id="PS50851">
    <property type="entry name" value="CHEW"/>
    <property type="match status" value="1"/>
</dbReference>
<name>D6SMQ7_9BACT</name>
<accession>D6SMQ7</accession>
<proteinExistence type="predicted"/>
<dbReference type="PIRSF" id="PIRSF002867">
    <property type="entry name" value="CheV"/>
    <property type="match status" value="1"/>
</dbReference>
<dbReference type="Proteomes" id="UP000005496">
    <property type="component" value="Unassembled WGS sequence"/>
</dbReference>
<dbReference type="eggNOG" id="COG0835">
    <property type="taxonomic scope" value="Bacteria"/>
</dbReference>
<comment type="caution">
    <text evidence="4">The sequence shown here is derived from an EMBL/GenBank/DDBJ whole genome shotgun (WGS) entry which is preliminary data.</text>
</comment>
<dbReference type="PANTHER" id="PTHR47233">
    <property type="entry name" value="CHEMOTAXIS PROTEIN CHEV"/>
    <property type="match status" value="1"/>
</dbReference>
<keyword evidence="1" id="KW-0597">Phosphoprotein</keyword>
<dbReference type="InterPro" id="IPR002545">
    <property type="entry name" value="CheW-lke_dom"/>
</dbReference>
<dbReference type="OrthoDB" id="9806105at2"/>
<protein>
    <submittedName>
        <fullName evidence="4">Response regulator receiver modulated CheW protein</fullName>
    </submittedName>
</protein>
<dbReference type="Gene3D" id="2.40.50.180">
    <property type="entry name" value="CheA-289, Domain 4"/>
    <property type="match status" value="1"/>
</dbReference>
<dbReference type="RefSeq" id="WP_008869096.1">
    <property type="nucleotide sequence ID" value="NZ_ACJN02000001.1"/>
</dbReference>
<dbReference type="Gene3D" id="2.30.30.40">
    <property type="entry name" value="SH3 Domains"/>
    <property type="match status" value="1"/>
</dbReference>
<keyword evidence="5" id="KW-1185">Reference proteome</keyword>
<dbReference type="GO" id="GO:0000160">
    <property type="term" value="P:phosphorelay signal transduction system"/>
    <property type="evidence" value="ECO:0007669"/>
    <property type="project" value="InterPro"/>
</dbReference>
<dbReference type="AlphaFoldDB" id="D6SMQ7"/>
<dbReference type="PANTHER" id="PTHR47233:SF3">
    <property type="entry name" value="CHEMOTAXIS PROTEIN CHEV"/>
    <property type="match status" value="1"/>
</dbReference>
<evidence type="ECO:0000256" key="1">
    <source>
        <dbReference type="PROSITE-ProRule" id="PRU00169"/>
    </source>
</evidence>
<evidence type="ECO:0000313" key="4">
    <source>
        <dbReference type="EMBL" id="EFI35968.1"/>
    </source>
</evidence>
<sequence>MTNSDILLEAGTNELEIVEFFLDEDLDGESYQGFYGVNVAKVLRIINKPEVTEMPSTPHSCVLGAFNQRSRIIPLVDLGLWLDKQAVESGSSKVIITEFNRVVTGFLASGVTRIHRLSWDEVEPPDAYVDSFSAGSITGVVKIEDRIVFILDLEKILAELSPGMGMNLDQELQSDSESGYTALVADDSTLIRNMISDLLEKAGFRVIKFKNGQEAWNELEKIKNTCSSEDKSLDSLVHIVVSDIEMPAMDGLTLTRKIKNDSVLGNLPVILFSSLISDRLRHKGVSVGADDQVSKPEVSLLTQKAMKLIRDREQSFKSKF</sequence>
<dbReference type="SMART" id="SM00260">
    <property type="entry name" value="CheW"/>
    <property type="match status" value="1"/>
</dbReference>
<dbReference type="InterPro" id="IPR001789">
    <property type="entry name" value="Sig_transdc_resp-reg_receiver"/>
</dbReference>
<feature type="modified residue" description="4-aspartylphosphate" evidence="1">
    <location>
        <position position="243"/>
    </location>
</feature>
<dbReference type="InterPro" id="IPR024181">
    <property type="entry name" value="Chemotax_regulator_CheV"/>
</dbReference>
<dbReference type="InterPro" id="IPR036061">
    <property type="entry name" value="CheW-like_dom_sf"/>
</dbReference>
<gene>
    <name evidence="4" type="ORF">Dthio_PD3410</name>
</gene>